<evidence type="ECO:0000313" key="2">
    <source>
        <dbReference type="EMBL" id="MFC6907182.1"/>
    </source>
</evidence>
<dbReference type="PANTHER" id="PTHR33376">
    <property type="match status" value="1"/>
</dbReference>
<dbReference type="PANTHER" id="PTHR33376:SF4">
    <property type="entry name" value="SIALIC ACID-BINDING PERIPLASMIC PROTEIN SIAP"/>
    <property type="match status" value="1"/>
</dbReference>
<proteinExistence type="predicted"/>
<dbReference type="PROSITE" id="PS51257">
    <property type="entry name" value="PROKAR_LIPOPROTEIN"/>
    <property type="match status" value="1"/>
</dbReference>
<dbReference type="Proteomes" id="UP001596312">
    <property type="component" value="Unassembled WGS sequence"/>
</dbReference>
<dbReference type="Gene3D" id="3.40.190.170">
    <property type="entry name" value="Bacterial extracellular solute-binding protein, family 7"/>
    <property type="match status" value="1"/>
</dbReference>
<dbReference type="InterPro" id="IPR018389">
    <property type="entry name" value="DctP_fam"/>
</dbReference>
<dbReference type="InterPro" id="IPR038404">
    <property type="entry name" value="TRAP_DctP_sf"/>
</dbReference>
<keyword evidence="3" id="KW-1185">Reference proteome</keyword>
<dbReference type="AlphaFoldDB" id="A0ABD5V6F8"/>
<evidence type="ECO:0000313" key="3">
    <source>
        <dbReference type="Proteomes" id="UP001596312"/>
    </source>
</evidence>
<dbReference type="EMBL" id="JBHSXQ010000007">
    <property type="protein sequence ID" value="MFC6907182.1"/>
    <property type="molecule type" value="Genomic_DNA"/>
</dbReference>
<dbReference type="RefSeq" id="WP_340605773.1">
    <property type="nucleotide sequence ID" value="NZ_JBBMXV010000007.1"/>
</dbReference>
<keyword evidence="1" id="KW-0732">Signal</keyword>
<comment type="caution">
    <text evidence="2">The sequence shown here is derived from an EMBL/GenBank/DDBJ whole genome shotgun (WGS) entry which is preliminary data.</text>
</comment>
<name>A0ABD5V6F8_9EURY</name>
<organism evidence="2 3">
    <name type="scientific">Halalkalicoccus tibetensis</name>
    <dbReference type="NCBI Taxonomy" id="175632"/>
    <lineage>
        <taxon>Archaea</taxon>
        <taxon>Methanobacteriati</taxon>
        <taxon>Methanobacteriota</taxon>
        <taxon>Stenosarchaea group</taxon>
        <taxon>Halobacteria</taxon>
        <taxon>Halobacteriales</taxon>
        <taxon>Halococcaceae</taxon>
        <taxon>Halalkalicoccus</taxon>
    </lineage>
</organism>
<protein>
    <submittedName>
        <fullName evidence="2">TRAP transporter substrate-binding protein</fullName>
    </submittedName>
</protein>
<gene>
    <name evidence="2" type="ORF">ACFQGH_18535</name>
</gene>
<accession>A0ABD5V6F8</accession>
<dbReference type="CDD" id="cd13603">
    <property type="entry name" value="PBP2_TRAP_Siap_TeaA_like"/>
    <property type="match status" value="1"/>
</dbReference>
<sequence length="336" mass="36865">MKEKITRRGVLAKSGIAAVTTTGLAGCLGDVTDDTTSITLASSFEPGHINVEAAEIFGDLVEEESDGNIEVDVSAGGSYGAEDEIAELVSEGSVEGSAGGALPHTIYIPEYSFFMGGPYVIEDFDHMLRVMDSDLMDGENEELIEAGNQRRIGNVIYRGWRQFTSNVPVRTPDDLGGINLRYDGIDSRGDIFEAVGVDPVPVPLDELYSALQQGTVDASEGDVEQIYSFNLFEVQDYLSLTEHLLEVGLLYLNEDVFQGLDESEQDLILELAEEATDEASEIAEDREEDRMDELADEGMEIVEDVEVEAFRENAQPAIEDWFESAWVGSYDEVQDI</sequence>
<reference evidence="2 3" key="1">
    <citation type="journal article" date="2019" name="Int. J. Syst. Evol. Microbiol.">
        <title>The Global Catalogue of Microorganisms (GCM) 10K type strain sequencing project: providing services to taxonomists for standard genome sequencing and annotation.</title>
        <authorList>
            <consortium name="The Broad Institute Genomics Platform"/>
            <consortium name="The Broad Institute Genome Sequencing Center for Infectious Disease"/>
            <person name="Wu L."/>
            <person name="Ma J."/>
        </authorList>
    </citation>
    <scope>NUCLEOTIDE SEQUENCE [LARGE SCALE GENOMIC DNA]</scope>
    <source>
        <strain evidence="2 3">CGMCC 1.3240</strain>
    </source>
</reference>
<dbReference type="Pfam" id="PF03480">
    <property type="entry name" value="DctP"/>
    <property type="match status" value="1"/>
</dbReference>
<dbReference type="NCBIfam" id="NF037995">
    <property type="entry name" value="TRAP_S1"/>
    <property type="match status" value="1"/>
</dbReference>
<evidence type="ECO:0000256" key="1">
    <source>
        <dbReference type="ARBA" id="ARBA00022729"/>
    </source>
</evidence>